<comment type="similarity">
    <text evidence="6">Belongs to the NFYC/HAP5 subunit family.</text>
</comment>
<dbReference type="AlphaFoldDB" id="A0A066WJQ4"/>
<keyword evidence="2" id="KW-0805">Transcription regulation</keyword>
<evidence type="ECO:0000256" key="4">
    <source>
        <dbReference type="ARBA" id="ARBA00023163"/>
    </source>
</evidence>
<dbReference type="InterPro" id="IPR009072">
    <property type="entry name" value="Histone-fold"/>
</dbReference>
<evidence type="ECO:0000313" key="9">
    <source>
        <dbReference type="Proteomes" id="UP000027361"/>
    </source>
</evidence>
<keyword evidence="9" id="KW-1185">Reference proteome</keyword>
<dbReference type="CDD" id="cd22908">
    <property type="entry name" value="HFD_NFYC-like"/>
    <property type="match status" value="1"/>
</dbReference>
<keyword evidence="5" id="KW-0539">Nucleus</keyword>
<evidence type="ECO:0000259" key="7">
    <source>
        <dbReference type="Pfam" id="PF00808"/>
    </source>
</evidence>
<evidence type="ECO:0000313" key="8">
    <source>
        <dbReference type="EMBL" id="KDN52788.1"/>
    </source>
</evidence>
<keyword evidence="3" id="KW-0238">DNA-binding</keyword>
<feature type="non-terminal residue" evidence="8">
    <location>
        <position position="1"/>
    </location>
</feature>
<dbReference type="InParanoid" id="A0A066WJQ4"/>
<dbReference type="GO" id="GO:0016602">
    <property type="term" value="C:CCAAT-binding factor complex"/>
    <property type="evidence" value="ECO:0007669"/>
    <property type="project" value="TreeGrafter"/>
</dbReference>
<dbReference type="HOGENOM" id="CLU_045277_13_0_1"/>
<evidence type="ECO:0000256" key="6">
    <source>
        <dbReference type="ARBA" id="ARBA00038129"/>
    </source>
</evidence>
<dbReference type="InterPro" id="IPR050568">
    <property type="entry name" value="Transcr_DNA_Rep_Reg"/>
</dbReference>
<evidence type="ECO:0000256" key="5">
    <source>
        <dbReference type="ARBA" id="ARBA00023242"/>
    </source>
</evidence>
<dbReference type="PANTHER" id="PTHR10252">
    <property type="entry name" value="HISTONE-LIKE TRANSCRIPTION FACTOR CCAAT-RELATED"/>
    <property type="match status" value="1"/>
</dbReference>
<keyword evidence="4" id="KW-0804">Transcription</keyword>
<comment type="caution">
    <text evidence="8">The sequence shown here is derived from an EMBL/GenBank/DDBJ whole genome shotgun (WGS) entry which is preliminary data.</text>
</comment>
<evidence type="ECO:0000256" key="3">
    <source>
        <dbReference type="ARBA" id="ARBA00023125"/>
    </source>
</evidence>
<dbReference type="GeneID" id="25262044"/>
<dbReference type="OrthoDB" id="1272441at2759"/>
<comment type="subcellular location">
    <subcellularLocation>
        <location evidence="1">Nucleus</location>
    </subcellularLocation>
</comment>
<dbReference type="GO" id="GO:0001228">
    <property type="term" value="F:DNA-binding transcription activator activity, RNA polymerase II-specific"/>
    <property type="evidence" value="ECO:0007669"/>
    <property type="project" value="TreeGrafter"/>
</dbReference>
<evidence type="ECO:0000256" key="1">
    <source>
        <dbReference type="ARBA" id="ARBA00004123"/>
    </source>
</evidence>
<dbReference type="Gene3D" id="1.10.20.10">
    <property type="entry name" value="Histone, subunit A"/>
    <property type="match status" value="1"/>
</dbReference>
<dbReference type="STRING" id="1037660.A0A066WJQ4"/>
<dbReference type="Proteomes" id="UP000027361">
    <property type="component" value="Unassembled WGS sequence"/>
</dbReference>
<dbReference type="OMA" id="RSWMMTM"/>
<dbReference type="PANTHER" id="PTHR10252:SF8">
    <property type="entry name" value="NUCLEAR TRANSCRIPTION FACTOR Y SUBUNIT GAMMA"/>
    <property type="match status" value="1"/>
</dbReference>
<dbReference type="Pfam" id="PF00808">
    <property type="entry name" value="CBFD_NFYB_HMF"/>
    <property type="match status" value="1"/>
</dbReference>
<reference evidence="8 9" key="1">
    <citation type="submission" date="2014-05" db="EMBL/GenBank/DDBJ databases">
        <title>Draft genome sequence of a rare smut relative, Tilletiaria anomala UBC 951.</title>
        <authorList>
            <consortium name="DOE Joint Genome Institute"/>
            <person name="Toome M."/>
            <person name="Kuo A."/>
            <person name="Henrissat B."/>
            <person name="Lipzen A."/>
            <person name="Tritt A."/>
            <person name="Yoshinaga Y."/>
            <person name="Zane M."/>
            <person name="Barry K."/>
            <person name="Grigoriev I.V."/>
            <person name="Spatafora J.W."/>
            <person name="Aimea M.C."/>
        </authorList>
    </citation>
    <scope>NUCLEOTIDE SEQUENCE [LARGE SCALE GENOMIC DNA]</scope>
    <source>
        <strain evidence="8 9">UBC 951</strain>
    </source>
</reference>
<sequence>LPLARIKKVMKSDEAVKMISTEAPMLLARACEIFIADLTSRAYTVAEESRRKMITKQDVMAATTQTDMFDFLLDI</sequence>
<dbReference type="RefSeq" id="XP_013245627.1">
    <property type="nucleotide sequence ID" value="XM_013390173.1"/>
</dbReference>
<accession>A0A066WJQ4</accession>
<dbReference type="EMBL" id="JMSN01000006">
    <property type="protein sequence ID" value="KDN52788.1"/>
    <property type="molecule type" value="Genomic_DNA"/>
</dbReference>
<protein>
    <submittedName>
        <fullName evidence="8">Transcription factor Hap5a-like protein</fullName>
    </submittedName>
</protein>
<organism evidence="8 9">
    <name type="scientific">Tilletiaria anomala (strain ATCC 24038 / CBS 436.72 / UBC 951)</name>
    <dbReference type="NCBI Taxonomy" id="1037660"/>
    <lineage>
        <taxon>Eukaryota</taxon>
        <taxon>Fungi</taxon>
        <taxon>Dikarya</taxon>
        <taxon>Basidiomycota</taxon>
        <taxon>Ustilaginomycotina</taxon>
        <taxon>Exobasidiomycetes</taxon>
        <taxon>Georgefischeriales</taxon>
        <taxon>Tilletiariaceae</taxon>
        <taxon>Tilletiaria</taxon>
    </lineage>
</organism>
<dbReference type="SUPFAM" id="SSF47113">
    <property type="entry name" value="Histone-fold"/>
    <property type="match status" value="1"/>
</dbReference>
<feature type="non-terminal residue" evidence="8">
    <location>
        <position position="75"/>
    </location>
</feature>
<gene>
    <name evidence="8" type="ORF">K437DRAFT_207155</name>
</gene>
<dbReference type="GO" id="GO:0000978">
    <property type="term" value="F:RNA polymerase II cis-regulatory region sequence-specific DNA binding"/>
    <property type="evidence" value="ECO:0007669"/>
    <property type="project" value="TreeGrafter"/>
</dbReference>
<dbReference type="GO" id="GO:0046982">
    <property type="term" value="F:protein heterodimerization activity"/>
    <property type="evidence" value="ECO:0007669"/>
    <property type="project" value="InterPro"/>
</dbReference>
<feature type="domain" description="Transcription factor CBF/NF-Y/archaeal histone" evidence="7">
    <location>
        <begin position="1"/>
        <end position="62"/>
    </location>
</feature>
<dbReference type="FunFam" id="1.10.20.10:FF:000062">
    <property type="entry name" value="Nuclear transcription factor Y subunit C"/>
    <property type="match status" value="1"/>
</dbReference>
<dbReference type="InterPro" id="IPR003958">
    <property type="entry name" value="CBFA_NFYB_domain"/>
</dbReference>
<evidence type="ECO:0000256" key="2">
    <source>
        <dbReference type="ARBA" id="ARBA00023015"/>
    </source>
</evidence>
<name>A0A066WJQ4_TILAU</name>
<proteinExistence type="inferred from homology"/>